<evidence type="ECO:0000313" key="1">
    <source>
        <dbReference type="EMBL" id="GIY66818.1"/>
    </source>
</evidence>
<proteinExistence type="predicted"/>
<evidence type="ECO:0000313" key="2">
    <source>
        <dbReference type="Proteomes" id="UP001054837"/>
    </source>
</evidence>
<protein>
    <recommendedName>
        <fullName evidence="3">Recombination activating protein 1</fullName>
    </recommendedName>
</protein>
<gene>
    <name evidence="1" type="ORF">CDAR_18501</name>
</gene>
<keyword evidence="2" id="KW-1185">Reference proteome</keyword>
<dbReference type="Proteomes" id="UP001054837">
    <property type="component" value="Unassembled WGS sequence"/>
</dbReference>
<evidence type="ECO:0008006" key="3">
    <source>
        <dbReference type="Google" id="ProtNLM"/>
    </source>
</evidence>
<comment type="caution">
    <text evidence="1">The sequence shown here is derived from an EMBL/GenBank/DDBJ whole genome shotgun (WGS) entry which is preliminary data.</text>
</comment>
<organism evidence="1 2">
    <name type="scientific">Caerostris darwini</name>
    <dbReference type="NCBI Taxonomy" id="1538125"/>
    <lineage>
        <taxon>Eukaryota</taxon>
        <taxon>Metazoa</taxon>
        <taxon>Ecdysozoa</taxon>
        <taxon>Arthropoda</taxon>
        <taxon>Chelicerata</taxon>
        <taxon>Arachnida</taxon>
        <taxon>Araneae</taxon>
        <taxon>Araneomorphae</taxon>
        <taxon>Entelegynae</taxon>
        <taxon>Araneoidea</taxon>
        <taxon>Araneidae</taxon>
        <taxon>Caerostris</taxon>
    </lineage>
</organism>
<accession>A0AAV4V9T9</accession>
<sequence length="112" mass="12485">MEGSLFPLLQKKRSEVGMVATMMELVSGRTSATAHRLQHSTFLSLSLKYPSNMVKCRAILDGGKILCRVCDSKWAMGEDFERGRLGETHVLSDRRHVGEMNALSVNLFLGDE</sequence>
<reference evidence="1 2" key="1">
    <citation type="submission" date="2021-06" db="EMBL/GenBank/DDBJ databases">
        <title>Caerostris darwini draft genome.</title>
        <authorList>
            <person name="Kono N."/>
            <person name="Arakawa K."/>
        </authorList>
    </citation>
    <scope>NUCLEOTIDE SEQUENCE [LARGE SCALE GENOMIC DNA]</scope>
</reference>
<dbReference type="AlphaFoldDB" id="A0AAV4V9T9"/>
<name>A0AAV4V9T9_9ARAC</name>
<dbReference type="EMBL" id="BPLQ01012651">
    <property type="protein sequence ID" value="GIY66818.1"/>
    <property type="molecule type" value="Genomic_DNA"/>
</dbReference>